<organism evidence="1">
    <name type="scientific">Anguilla anguilla</name>
    <name type="common">European freshwater eel</name>
    <name type="synonym">Muraena anguilla</name>
    <dbReference type="NCBI Taxonomy" id="7936"/>
    <lineage>
        <taxon>Eukaryota</taxon>
        <taxon>Metazoa</taxon>
        <taxon>Chordata</taxon>
        <taxon>Craniata</taxon>
        <taxon>Vertebrata</taxon>
        <taxon>Euteleostomi</taxon>
        <taxon>Actinopterygii</taxon>
        <taxon>Neopterygii</taxon>
        <taxon>Teleostei</taxon>
        <taxon>Anguilliformes</taxon>
        <taxon>Anguillidae</taxon>
        <taxon>Anguilla</taxon>
    </lineage>
</organism>
<reference evidence="1" key="1">
    <citation type="submission" date="2014-11" db="EMBL/GenBank/DDBJ databases">
        <authorList>
            <person name="Amaro Gonzalez C."/>
        </authorList>
    </citation>
    <scope>NUCLEOTIDE SEQUENCE</scope>
</reference>
<protein>
    <submittedName>
        <fullName evidence="1">Uncharacterized protein</fullName>
    </submittedName>
</protein>
<sequence length="47" mass="5409">MWKPSFTYSSSQVKVCDHPKLHASFYAFSCSTAFSLCAFHIERIDSF</sequence>
<proteinExistence type="predicted"/>
<dbReference type="EMBL" id="GBXM01021739">
    <property type="protein sequence ID" value="JAH86838.1"/>
    <property type="molecule type" value="Transcribed_RNA"/>
</dbReference>
<name>A0A0E9WBI2_ANGAN</name>
<accession>A0A0E9WBI2</accession>
<reference evidence="1" key="2">
    <citation type="journal article" date="2015" name="Fish Shellfish Immunol.">
        <title>Early steps in the European eel (Anguilla anguilla)-Vibrio vulnificus interaction in the gills: Role of the RtxA13 toxin.</title>
        <authorList>
            <person name="Callol A."/>
            <person name="Pajuelo D."/>
            <person name="Ebbesson L."/>
            <person name="Teles M."/>
            <person name="MacKenzie S."/>
            <person name="Amaro C."/>
        </authorList>
    </citation>
    <scope>NUCLEOTIDE SEQUENCE</scope>
</reference>
<evidence type="ECO:0000313" key="1">
    <source>
        <dbReference type="EMBL" id="JAH86838.1"/>
    </source>
</evidence>
<dbReference type="AlphaFoldDB" id="A0A0E9WBI2"/>